<proteinExistence type="predicted"/>
<keyword evidence="9" id="KW-0902">Two-component regulatory system</keyword>
<evidence type="ECO:0000313" key="14">
    <source>
        <dbReference type="EMBL" id="MCO6410908.1"/>
    </source>
</evidence>
<feature type="domain" description="HAMP" evidence="13">
    <location>
        <begin position="177"/>
        <end position="230"/>
    </location>
</feature>
<dbReference type="InterPro" id="IPR003660">
    <property type="entry name" value="HAMP_dom"/>
</dbReference>
<evidence type="ECO:0000256" key="6">
    <source>
        <dbReference type="ARBA" id="ARBA00022692"/>
    </source>
</evidence>
<protein>
    <recommendedName>
        <fullName evidence="3">histidine kinase</fullName>
        <ecNumber evidence="3">2.7.13.3</ecNumber>
    </recommendedName>
</protein>
<evidence type="ECO:0000313" key="15">
    <source>
        <dbReference type="Proteomes" id="UP001320715"/>
    </source>
</evidence>
<comment type="subcellular location">
    <subcellularLocation>
        <location evidence="2">Membrane</location>
    </subcellularLocation>
</comment>
<keyword evidence="8 11" id="KW-1133">Transmembrane helix</keyword>
<keyword evidence="6 11" id="KW-0812">Transmembrane</keyword>
<dbReference type="InterPro" id="IPR003661">
    <property type="entry name" value="HisK_dim/P_dom"/>
</dbReference>
<dbReference type="Pfam" id="PF00512">
    <property type="entry name" value="HisKA"/>
    <property type="match status" value="1"/>
</dbReference>
<dbReference type="InterPro" id="IPR003594">
    <property type="entry name" value="HATPase_dom"/>
</dbReference>
<dbReference type="SUPFAM" id="SSF47384">
    <property type="entry name" value="Homodimeric domain of signal transducing histidine kinase"/>
    <property type="match status" value="1"/>
</dbReference>
<dbReference type="InterPro" id="IPR050428">
    <property type="entry name" value="TCS_sensor_his_kinase"/>
</dbReference>
<accession>A0ABT1CXL2</accession>
<dbReference type="PANTHER" id="PTHR45436">
    <property type="entry name" value="SENSOR HISTIDINE KINASE YKOH"/>
    <property type="match status" value="1"/>
</dbReference>
<dbReference type="Pfam" id="PF00672">
    <property type="entry name" value="HAMP"/>
    <property type="match status" value="1"/>
</dbReference>
<organism evidence="14 15">
    <name type="scientific">Hoeflea alexandrii</name>
    <dbReference type="NCBI Taxonomy" id="288436"/>
    <lineage>
        <taxon>Bacteria</taxon>
        <taxon>Pseudomonadati</taxon>
        <taxon>Pseudomonadota</taxon>
        <taxon>Alphaproteobacteria</taxon>
        <taxon>Hyphomicrobiales</taxon>
        <taxon>Rhizobiaceae</taxon>
        <taxon>Hoeflea</taxon>
    </lineage>
</organism>
<keyword evidence="5" id="KW-0808">Transferase</keyword>
<feature type="domain" description="Histidine kinase" evidence="12">
    <location>
        <begin position="238"/>
        <end position="451"/>
    </location>
</feature>
<evidence type="ECO:0000256" key="5">
    <source>
        <dbReference type="ARBA" id="ARBA00022679"/>
    </source>
</evidence>
<keyword evidence="15" id="KW-1185">Reference proteome</keyword>
<comment type="caution">
    <text evidence="14">The sequence shown here is derived from an EMBL/GenBank/DDBJ whole genome shotgun (WGS) entry which is preliminary data.</text>
</comment>
<dbReference type="InterPro" id="IPR004358">
    <property type="entry name" value="Sig_transdc_His_kin-like_C"/>
</dbReference>
<dbReference type="InterPro" id="IPR036890">
    <property type="entry name" value="HATPase_C_sf"/>
</dbReference>
<comment type="catalytic activity">
    <reaction evidence="1">
        <text>ATP + protein L-histidine = ADP + protein N-phospho-L-histidine.</text>
        <dbReference type="EC" id="2.7.13.3"/>
    </reaction>
</comment>
<gene>
    <name evidence="14" type="ORF">GTW23_22210</name>
</gene>
<evidence type="ECO:0000256" key="11">
    <source>
        <dbReference type="SAM" id="Phobius"/>
    </source>
</evidence>
<evidence type="ECO:0000256" key="3">
    <source>
        <dbReference type="ARBA" id="ARBA00012438"/>
    </source>
</evidence>
<dbReference type="Pfam" id="PF02518">
    <property type="entry name" value="HATPase_c"/>
    <property type="match status" value="1"/>
</dbReference>
<dbReference type="CDD" id="cd00075">
    <property type="entry name" value="HATPase"/>
    <property type="match status" value="1"/>
</dbReference>
<evidence type="ECO:0000256" key="9">
    <source>
        <dbReference type="ARBA" id="ARBA00023012"/>
    </source>
</evidence>
<evidence type="ECO:0000256" key="7">
    <source>
        <dbReference type="ARBA" id="ARBA00022777"/>
    </source>
</evidence>
<dbReference type="Gene3D" id="1.10.287.130">
    <property type="match status" value="1"/>
</dbReference>
<dbReference type="CDD" id="cd00082">
    <property type="entry name" value="HisKA"/>
    <property type="match status" value="1"/>
</dbReference>
<dbReference type="SMART" id="SM00387">
    <property type="entry name" value="HATPase_c"/>
    <property type="match status" value="1"/>
</dbReference>
<keyword evidence="4" id="KW-0597">Phosphoprotein</keyword>
<dbReference type="EC" id="2.7.13.3" evidence="3"/>
<name>A0ABT1CXL2_9HYPH</name>
<reference evidence="14 15" key="1">
    <citation type="submission" date="2020-01" db="EMBL/GenBank/DDBJ databases">
        <title>Genomes of bacteria type strains.</title>
        <authorList>
            <person name="Chen J."/>
            <person name="Zhu S."/>
            <person name="Yang J."/>
        </authorList>
    </citation>
    <scope>NUCLEOTIDE SEQUENCE [LARGE SCALE GENOMIC DNA]</scope>
    <source>
        <strain evidence="14 15">DSM 16655</strain>
    </source>
</reference>
<feature type="transmembrane region" description="Helical" evidence="11">
    <location>
        <begin position="152"/>
        <end position="175"/>
    </location>
</feature>
<dbReference type="InterPro" id="IPR005467">
    <property type="entry name" value="His_kinase_dom"/>
</dbReference>
<dbReference type="SMART" id="SM00304">
    <property type="entry name" value="HAMP"/>
    <property type="match status" value="1"/>
</dbReference>
<evidence type="ECO:0000256" key="10">
    <source>
        <dbReference type="ARBA" id="ARBA00023136"/>
    </source>
</evidence>
<dbReference type="Gene3D" id="6.10.340.10">
    <property type="match status" value="1"/>
</dbReference>
<evidence type="ECO:0000256" key="8">
    <source>
        <dbReference type="ARBA" id="ARBA00022989"/>
    </source>
</evidence>
<keyword evidence="10 11" id="KW-0472">Membrane</keyword>
<dbReference type="SMART" id="SM00388">
    <property type="entry name" value="HisKA"/>
    <property type="match status" value="1"/>
</dbReference>
<evidence type="ECO:0000256" key="1">
    <source>
        <dbReference type="ARBA" id="ARBA00000085"/>
    </source>
</evidence>
<evidence type="ECO:0000256" key="2">
    <source>
        <dbReference type="ARBA" id="ARBA00004370"/>
    </source>
</evidence>
<dbReference type="SUPFAM" id="SSF55874">
    <property type="entry name" value="ATPase domain of HSP90 chaperone/DNA topoisomerase II/histidine kinase"/>
    <property type="match status" value="1"/>
</dbReference>
<dbReference type="Gene3D" id="3.30.565.10">
    <property type="entry name" value="Histidine kinase-like ATPase, C-terminal domain"/>
    <property type="match status" value="1"/>
</dbReference>
<sequence length="451" mass="49588">MHRARMFRSTPFRLAFAFGSLFVVTTLIVFAVTYFLLRAEIYSWLDTSVTETFSVIESSYSPGDVEDLIGTMESFSRLDNGDRRVFYLGSPDGNRLAGDLKTYLPVEGLSTVSAAELGLDSEESFRVISGKVDGTNLLVGQSLEATEDLTQILLINFGWMLVFTLIIAAISGAYLTRRAQARIDAIAQTMEDVSGGDMSKRIELGGSGDDIDVISGQINAALDRISDLMEGMRQVSADIAHDLKTPLNRLKLILEEAVLQDDHGKPVSGQLQEALQESDQINATFQALLRISQIEAGTRRLRFAEVDMKDIFATVAEIYADVAEDNGQLLSFDLSGTPSCPLEGDRELLTQLVINLVENAMNHCPPRTEIRLSLNTEKGGCTAIVSDNGPGIPEDEREKIFRRLYRLDKSRNTQGHGLGLSLVKAIADLHDMTIRVEDNQPGAKFVLSWSA</sequence>
<dbReference type="PRINTS" id="PR00344">
    <property type="entry name" value="BCTRLSENSOR"/>
</dbReference>
<keyword evidence="7" id="KW-0418">Kinase</keyword>
<evidence type="ECO:0000256" key="4">
    <source>
        <dbReference type="ARBA" id="ARBA00022553"/>
    </source>
</evidence>
<dbReference type="InterPro" id="IPR036097">
    <property type="entry name" value="HisK_dim/P_sf"/>
</dbReference>
<dbReference type="RefSeq" id="WP_252917540.1">
    <property type="nucleotide sequence ID" value="NZ_JAAAML010000005.1"/>
</dbReference>
<dbReference type="Proteomes" id="UP001320715">
    <property type="component" value="Unassembled WGS sequence"/>
</dbReference>
<dbReference type="PROSITE" id="PS50885">
    <property type="entry name" value="HAMP"/>
    <property type="match status" value="1"/>
</dbReference>
<evidence type="ECO:0000259" key="13">
    <source>
        <dbReference type="PROSITE" id="PS50885"/>
    </source>
</evidence>
<dbReference type="EMBL" id="JAAAML010000005">
    <property type="protein sequence ID" value="MCO6410908.1"/>
    <property type="molecule type" value="Genomic_DNA"/>
</dbReference>
<dbReference type="PROSITE" id="PS50109">
    <property type="entry name" value="HIS_KIN"/>
    <property type="match status" value="1"/>
</dbReference>
<evidence type="ECO:0000259" key="12">
    <source>
        <dbReference type="PROSITE" id="PS50109"/>
    </source>
</evidence>
<dbReference type="PANTHER" id="PTHR45436:SF8">
    <property type="entry name" value="HISTIDINE KINASE"/>
    <property type="match status" value="1"/>
</dbReference>
<feature type="transmembrane region" description="Helical" evidence="11">
    <location>
        <begin position="12"/>
        <end position="37"/>
    </location>
</feature>